<feature type="compositionally biased region" description="Basic and acidic residues" evidence="2">
    <location>
        <begin position="343"/>
        <end position="356"/>
    </location>
</feature>
<dbReference type="GO" id="GO:0031012">
    <property type="term" value="C:extracellular matrix"/>
    <property type="evidence" value="ECO:0007669"/>
    <property type="project" value="TreeGrafter"/>
</dbReference>
<evidence type="ECO:0000256" key="2">
    <source>
        <dbReference type="SAM" id="MobiDB-lite"/>
    </source>
</evidence>
<sequence>MSQSATHELELTCLVPIENGHKKTAAWIPLRLPRRPLKGCEVLFLVVVVAAAAQASRRPYGVLLLLVVVVAAAADKPSPSYSVPVPVLLLLVVVAAAAADKPRPSYSVPVPVLLLLAVVAAAFADKPSPSYNVPAPVSVESFRALRVPQSYSGSSESSESLRFLQGPSDTSVSLRVPQGPSDPSVSLRSYNVPQTHQDSSERSEPSLSLRIPQGPSESLRVPQGRTLHHRQVLTSQHASPAAPTRGGKQQEPRGTRDSRAGSLPTPRALTPAPTRTRSRRRSMSSSGVWTTASLANNYGHQEARDDEHTQGGYYADLPDGRKQNVKYVVDGDSGFLAEVTYEGEARYSSEESREYSPPRPTYA</sequence>
<keyword evidence="1" id="KW-0193">Cuticle</keyword>
<protein>
    <recommendedName>
        <fullName evidence="5">Pro-resilin</fullName>
    </recommendedName>
</protein>
<dbReference type="Proteomes" id="UP001487740">
    <property type="component" value="Unassembled WGS sequence"/>
</dbReference>
<dbReference type="Pfam" id="PF00379">
    <property type="entry name" value="Chitin_bind_4"/>
    <property type="match status" value="1"/>
</dbReference>
<dbReference type="GO" id="GO:0042302">
    <property type="term" value="F:structural constituent of cuticle"/>
    <property type="evidence" value="ECO:0007669"/>
    <property type="project" value="UniProtKB-KW"/>
</dbReference>
<feature type="compositionally biased region" description="Polar residues" evidence="2">
    <location>
        <begin position="287"/>
        <end position="299"/>
    </location>
</feature>
<dbReference type="InterPro" id="IPR000618">
    <property type="entry name" value="Insect_cuticle"/>
</dbReference>
<dbReference type="EMBL" id="JARAKH010000036">
    <property type="protein sequence ID" value="KAK8383815.1"/>
    <property type="molecule type" value="Genomic_DNA"/>
</dbReference>
<dbReference type="InterPro" id="IPR051217">
    <property type="entry name" value="Insect_Cuticle_Struc_Prot"/>
</dbReference>
<evidence type="ECO:0000313" key="4">
    <source>
        <dbReference type="Proteomes" id="UP001487740"/>
    </source>
</evidence>
<feature type="compositionally biased region" description="Low complexity" evidence="2">
    <location>
        <begin position="151"/>
        <end position="160"/>
    </location>
</feature>
<gene>
    <name evidence="3" type="ORF">O3P69_015931</name>
</gene>
<reference evidence="3 4" key="1">
    <citation type="submission" date="2023-03" db="EMBL/GenBank/DDBJ databases">
        <title>High-quality genome of Scylla paramamosain provides insights in environmental adaptation.</title>
        <authorList>
            <person name="Zhang L."/>
        </authorList>
    </citation>
    <scope>NUCLEOTIDE SEQUENCE [LARGE SCALE GENOMIC DNA]</scope>
    <source>
        <strain evidence="3">LZ_2023a</strain>
        <tissue evidence="3">Muscle</tissue>
    </source>
</reference>
<accession>A0AAW0T8A2</accession>
<feature type="compositionally biased region" description="Low complexity" evidence="2">
    <location>
        <begin position="262"/>
        <end position="275"/>
    </location>
</feature>
<evidence type="ECO:0000313" key="3">
    <source>
        <dbReference type="EMBL" id="KAK8383815.1"/>
    </source>
</evidence>
<proteinExistence type="predicted"/>
<dbReference type="PANTHER" id="PTHR12236">
    <property type="entry name" value="STRUCTURAL CONTITUENT OF CUTICLE"/>
    <property type="match status" value="1"/>
</dbReference>
<dbReference type="AlphaFoldDB" id="A0AAW0T8A2"/>
<feature type="region of interest" description="Disordered" evidence="2">
    <location>
        <begin position="340"/>
        <end position="363"/>
    </location>
</feature>
<dbReference type="PANTHER" id="PTHR12236:SF79">
    <property type="entry name" value="CUTICULAR PROTEIN 50CB-RELATED"/>
    <property type="match status" value="1"/>
</dbReference>
<evidence type="ECO:0000256" key="1">
    <source>
        <dbReference type="ARBA" id="ARBA00022460"/>
    </source>
</evidence>
<feature type="compositionally biased region" description="Basic and acidic residues" evidence="2">
    <location>
        <begin position="248"/>
        <end position="259"/>
    </location>
</feature>
<comment type="caution">
    <text evidence="3">The sequence shown here is derived from an EMBL/GenBank/DDBJ whole genome shotgun (WGS) entry which is preliminary data.</text>
</comment>
<feature type="region of interest" description="Disordered" evidence="2">
    <location>
        <begin position="151"/>
        <end position="322"/>
    </location>
</feature>
<evidence type="ECO:0008006" key="5">
    <source>
        <dbReference type="Google" id="ProtNLM"/>
    </source>
</evidence>
<dbReference type="GO" id="GO:0005615">
    <property type="term" value="C:extracellular space"/>
    <property type="evidence" value="ECO:0007669"/>
    <property type="project" value="TreeGrafter"/>
</dbReference>
<organism evidence="3 4">
    <name type="scientific">Scylla paramamosain</name>
    <name type="common">Mud crab</name>
    <dbReference type="NCBI Taxonomy" id="85552"/>
    <lineage>
        <taxon>Eukaryota</taxon>
        <taxon>Metazoa</taxon>
        <taxon>Ecdysozoa</taxon>
        <taxon>Arthropoda</taxon>
        <taxon>Crustacea</taxon>
        <taxon>Multicrustacea</taxon>
        <taxon>Malacostraca</taxon>
        <taxon>Eumalacostraca</taxon>
        <taxon>Eucarida</taxon>
        <taxon>Decapoda</taxon>
        <taxon>Pleocyemata</taxon>
        <taxon>Brachyura</taxon>
        <taxon>Eubrachyura</taxon>
        <taxon>Portunoidea</taxon>
        <taxon>Portunidae</taxon>
        <taxon>Portuninae</taxon>
        <taxon>Scylla</taxon>
    </lineage>
</organism>
<keyword evidence="4" id="KW-1185">Reference proteome</keyword>
<feature type="compositionally biased region" description="Polar residues" evidence="2">
    <location>
        <begin position="181"/>
        <end position="197"/>
    </location>
</feature>
<name>A0AAW0T8A2_SCYPA</name>